<dbReference type="RefSeq" id="XP_030841869.1">
    <property type="nucleotide sequence ID" value="XM_030986009.1"/>
</dbReference>
<evidence type="ECO:0000256" key="3">
    <source>
        <dbReference type="ARBA" id="ARBA00009634"/>
    </source>
</evidence>
<evidence type="ECO:0000313" key="15">
    <source>
        <dbReference type="Proteomes" id="UP000007110"/>
    </source>
</evidence>
<feature type="signal peptide" evidence="12">
    <location>
        <begin position="1"/>
        <end position="21"/>
    </location>
</feature>
<dbReference type="SUPFAM" id="SSF52200">
    <property type="entry name" value="Toll/Interleukin receptor TIR domain"/>
    <property type="match status" value="1"/>
</dbReference>
<dbReference type="InParanoid" id="A0A7M7NUJ9"/>
<keyword evidence="9" id="KW-0472">Membrane</keyword>
<protein>
    <recommendedName>
        <fullName evidence="13">TIR domain-containing protein</fullName>
    </recommendedName>
</protein>
<evidence type="ECO:0000256" key="8">
    <source>
        <dbReference type="ARBA" id="ARBA00022989"/>
    </source>
</evidence>
<dbReference type="InterPro" id="IPR031283">
    <property type="entry name" value="AMIGO"/>
</dbReference>
<sequence>MRMSGLYSILFVIITLTSIRRRETIEAASCRQDFSLKFAFCSDKGFRFVPTDLLPDLRGLFLDENFLTTLTNETFERYPRLRELTLDNNNISRIEEGAFSPLKNLFRFSIAYNLYVPTLKKSMFSSHSLADFNTAYSNVKTFAGDIVACLAQGTVLSLSGNNLRKINWTSSNLLSDIYLDSNIFRQISKESFIFNNSVNMLDLSRNPIEFIETIVISSFHVKHIILTDTGIAVSQVSNFFHGIRLSMFIKGFDFTGANFHTIRNGFFAPLKGKNLDKVDIEMNSIDMIEDNGFDGLAGVSQLQLGLKNLEEIEPSVFNGMMALRSLTLDANRILTLSGKSTPWNISLIHLNLAGNEFTAIDDSAFHGLKTLKTLDLSRNFKLQRWWVRYQLFLLKLCFIGYEEIHDDVDRGEFEYDIAIMLDEADDEWVNQHLRPALMERVPDFNRIVCGDEELMLGMYYLDAVHYATEKSFKTIFVISHAALQDQWFMMKFRTVLDHVNDVGTEKMILVFVEDIEDDELPFLIRLFLSDHRPYLVWPDDERGQDYFWEELIRDLTVNLRCNHLIPPN</sequence>
<reference evidence="14" key="2">
    <citation type="submission" date="2021-01" db="UniProtKB">
        <authorList>
            <consortium name="EnsemblMetazoa"/>
        </authorList>
    </citation>
    <scope>IDENTIFICATION</scope>
</reference>
<evidence type="ECO:0000256" key="12">
    <source>
        <dbReference type="SAM" id="SignalP"/>
    </source>
</evidence>
<evidence type="ECO:0000256" key="4">
    <source>
        <dbReference type="ARBA" id="ARBA00022614"/>
    </source>
</evidence>
<dbReference type="GO" id="GO:0007155">
    <property type="term" value="P:cell adhesion"/>
    <property type="evidence" value="ECO:0007669"/>
    <property type="project" value="UniProtKB-KW"/>
</dbReference>
<dbReference type="Pfam" id="PF01582">
    <property type="entry name" value="TIR"/>
    <property type="match status" value="1"/>
</dbReference>
<comment type="similarity">
    <text evidence="2">Belongs to the immunoglobulin superfamily. AMIGO family.</text>
</comment>
<keyword evidence="5" id="KW-0812">Transmembrane</keyword>
<dbReference type="InterPro" id="IPR001611">
    <property type="entry name" value="Leu-rich_rpt"/>
</dbReference>
<dbReference type="KEGG" id="spu:105442318"/>
<dbReference type="Gene3D" id="3.80.10.10">
    <property type="entry name" value="Ribonuclease Inhibitor"/>
    <property type="match status" value="2"/>
</dbReference>
<reference evidence="15" key="1">
    <citation type="submission" date="2015-02" db="EMBL/GenBank/DDBJ databases">
        <title>Genome sequencing for Strongylocentrotus purpuratus.</title>
        <authorList>
            <person name="Murali S."/>
            <person name="Liu Y."/>
            <person name="Vee V."/>
            <person name="English A."/>
            <person name="Wang M."/>
            <person name="Skinner E."/>
            <person name="Han Y."/>
            <person name="Muzny D.M."/>
            <person name="Worley K.C."/>
            <person name="Gibbs R.A."/>
        </authorList>
    </citation>
    <scope>NUCLEOTIDE SEQUENCE</scope>
</reference>
<evidence type="ECO:0000256" key="6">
    <source>
        <dbReference type="ARBA" id="ARBA00022737"/>
    </source>
</evidence>
<keyword evidence="11" id="KW-0393">Immunoglobulin domain</keyword>
<keyword evidence="8" id="KW-1133">Transmembrane helix</keyword>
<comment type="subcellular location">
    <subcellularLocation>
        <location evidence="1">Membrane</location>
        <topology evidence="1">Single-pass type I membrane protein</topology>
    </subcellularLocation>
</comment>
<dbReference type="PANTHER" id="PTHR24368">
    <property type="entry name" value="AMPHOTERIN-INDUCED PROTEIN"/>
    <property type="match status" value="1"/>
</dbReference>
<evidence type="ECO:0000256" key="1">
    <source>
        <dbReference type="ARBA" id="ARBA00004479"/>
    </source>
</evidence>
<dbReference type="SUPFAM" id="SSF52058">
    <property type="entry name" value="L domain-like"/>
    <property type="match status" value="1"/>
</dbReference>
<organism evidence="14 15">
    <name type="scientific">Strongylocentrotus purpuratus</name>
    <name type="common">Purple sea urchin</name>
    <dbReference type="NCBI Taxonomy" id="7668"/>
    <lineage>
        <taxon>Eukaryota</taxon>
        <taxon>Metazoa</taxon>
        <taxon>Echinodermata</taxon>
        <taxon>Eleutherozoa</taxon>
        <taxon>Echinozoa</taxon>
        <taxon>Echinoidea</taxon>
        <taxon>Euechinoidea</taxon>
        <taxon>Echinacea</taxon>
        <taxon>Camarodonta</taxon>
        <taxon>Echinidea</taxon>
        <taxon>Strongylocentrotidae</taxon>
        <taxon>Strongylocentrotus</taxon>
    </lineage>
</organism>
<dbReference type="Proteomes" id="UP000007110">
    <property type="component" value="Unassembled WGS sequence"/>
</dbReference>
<evidence type="ECO:0000256" key="11">
    <source>
        <dbReference type="ARBA" id="ARBA00023319"/>
    </source>
</evidence>
<dbReference type="OrthoDB" id="1055097at2759"/>
<evidence type="ECO:0000256" key="9">
    <source>
        <dbReference type="ARBA" id="ARBA00023136"/>
    </source>
</evidence>
<dbReference type="InterPro" id="IPR035897">
    <property type="entry name" value="Toll_tir_struct_dom_sf"/>
</dbReference>
<dbReference type="InterPro" id="IPR032675">
    <property type="entry name" value="LRR_dom_sf"/>
</dbReference>
<dbReference type="InterPro" id="IPR000157">
    <property type="entry name" value="TIR_dom"/>
</dbReference>
<keyword evidence="15" id="KW-1185">Reference proteome</keyword>
<evidence type="ECO:0000256" key="5">
    <source>
        <dbReference type="ARBA" id="ARBA00022692"/>
    </source>
</evidence>
<comment type="similarity">
    <text evidence="3">Belongs to the Toll-like receptor family.</text>
</comment>
<keyword evidence="12" id="KW-0732">Signal</keyword>
<accession>A0A7M7NUJ9</accession>
<dbReference type="GO" id="GO:0007165">
    <property type="term" value="P:signal transduction"/>
    <property type="evidence" value="ECO:0007669"/>
    <property type="project" value="InterPro"/>
</dbReference>
<dbReference type="SMART" id="SM00369">
    <property type="entry name" value="LRR_TYP"/>
    <property type="match status" value="3"/>
</dbReference>
<dbReference type="Gene3D" id="3.40.50.10140">
    <property type="entry name" value="Toll/interleukin-1 receptor homology (TIR) domain"/>
    <property type="match status" value="1"/>
</dbReference>
<name>A0A7M7NUJ9_STRPU</name>
<keyword evidence="6" id="KW-0677">Repeat</keyword>
<dbReference type="GO" id="GO:0016020">
    <property type="term" value="C:membrane"/>
    <property type="evidence" value="ECO:0007669"/>
    <property type="project" value="UniProtKB-SubCell"/>
</dbReference>
<keyword evidence="7" id="KW-0130">Cell adhesion</keyword>
<dbReference type="GeneID" id="105442318"/>
<dbReference type="SMART" id="SM00255">
    <property type="entry name" value="TIR"/>
    <property type="match status" value="1"/>
</dbReference>
<evidence type="ECO:0000259" key="13">
    <source>
        <dbReference type="PROSITE" id="PS50104"/>
    </source>
</evidence>
<evidence type="ECO:0000256" key="10">
    <source>
        <dbReference type="ARBA" id="ARBA00023180"/>
    </source>
</evidence>
<dbReference type="InterPro" id="IPR003591">
    <property type="entry name" value="Leu-rich_rpt_typical-subtyp"/>
</dbReference>
<keyword evidence="10" id="KW-0325">Glycoprotein</keyword>
<dbReference type="PROSITE" id="PS51450">
    <property type="entry name" value="LRR"/>
    <property type="match status" value="1"/>
</dbReference>
<evidence type="ECO:0000256" key="7">
    <source>
        <dbReference type="ARBA" id="ARBA00022889"/>
    </source>
</evidence>
<dbReference type="EnsemblMetazoa" id="XM_030986009">
    <property type="protein sequence ID" value="XP_030841869"/>
    <property type="gene ID" value="LOC105442318"/>
</dbReference>
<evidence type="ECO:0000313" key="14">
    <source>
        <dbReference type="EnsemblMetazoa" id="XP_030841869"/>
    </source>
</evidence>
<dbReference type="Pfam" id="PF13855">
    <property type="entry name" value="LRR_8"/>
    <property type="match status" value="3"/>
</dbReference>
<keyword evidence="4" id="KW-0433">Leucine-rich repeat</keyword>
<evidence type="ECO:0000256" key="2">
    <source>
        <dbReference type="ARBA" id="ARBA00005670"/>
    </source>
</evidence>
<dbReference type="AlphaFoldDB" id="A0A7M7NUJ9"/>
<dbReference type="PROSITE" id="PS50104">
    <property type="entry name" value="TIR"/>
    <property type="match status" value="1"/>
</dbReference>
<dbReference type="PANTHER" id="PTHR24368:SF210">
    <property type="entry name" value="SURFACE ANTIGEN BSPA-LIKE"/>
    <property type="match status" value="1"/>
</dbReference>
<feature type="chain" id="PRO_5029619107" description="TIR domain-containing protein" evidence="12">
    <location>
        <begin position="22"/>
        <end position="568"/>
    </location>
</feature>
<feature type="domain" description="TIR" evidence="13">
    <location>
        <begin position="413"/>
        <end position="555"/>
    </location>
</feature>
<proteinExistence type="inferred from homology"/>